<keyword evidence="2" id="KW-1185">Reference proteome</keyword>
<protein>
    <submittedName>
        <fullName evidence="1">Uncharacterized protein</fullName>
    </submittedName>
</protein>
<organism evidence="1 2">
    <name type="scientific">Thalassolituus pacificus</name>
    <dbReference type="NCBI Taxonomy" id="2975440"/>
    <lineage>
        <taxon>Bacteria</taxon>
        <taxon>Pseudomonadati</taxon>
        <taxon>Pseudomonadota</taxon>
        <taxon>Gammaproteobacteria</taxon>
        <taxon>Oceanospirillales</taxon>
        <taxon>Oceanospirillaceae</taxon>
        <taxon>Thalassolituus</taxon>
    </lineage>
</organism>
<name>A0A9X2WDT5_9GAMM</name>
<reference evidence="1" key="1">
    <citation type="journal article" date="2022" name="Front. Microbiol.">
        <title>Genome-based taxonomic rearrangement of Oceanobacter-related bacteria including the description of Thalassolituus hydrocarbonoclasticus sp. nov. and Thalassolituus pacificus sp. nov. and emended description of the genus Thalassolituus.</title>
        <authorList>
            <person name="Dong C."/>
            <person name="Wei L."/>
            <person name="Wang J."/>
            <person name="Lai Q."/>
            <person name="Huang Z."/>
            <person name="Shao Z."/>
        </authorList>
    </citation>
    <scope>NUCLEOTIDE SEQUENCE</scope>
    <source>
        <strain evidence="1">59MF3M-4</strain>
    </source>
</reference>
<comment type="caution">
    <text evidence="1">The sequence shown here is derived from an EMBL/GenBank/DDBJ whole genome shotgun (WGS) entry which is preliminary data.</text>
</comment>
<accession>A0A9X2WDT5</accession>
<evidence type="ECO:0000313" key="1">
    <source>
        <dbReference type="EMBL" id="MCT7358485.1"/>
    </source>
</evidence>
<dbReference type="AlphaFoldDB" id="A0A9X2WDT5"/>
<dbReference type="RefSeq" id="WP_260975392.1">
    <property type="nucleotide sequence ID" value="NZ_JAOANI010000014.1"/>
</dbReference>
<dbReference type="Proteomes" id="UP001147830">
    <property type="component" value="Unassembled WGS sequence"/>
</dbReference>
<dbReference type="EMBL" id="JAOANI010000014">
    <property type="protein sequence ID" value="MCT7358485.1"/>
    <property type="molecule type" value="Genomic_DNA"/>
</dbReference>
<reference evidence="1" key="2">
    <citation type="submission" date="2022-08" db="EMBL/GenBank/DDBJ databases">
        <authorList>
            <person name="Dong C."/>
        </authorList>
    </citation>
    <scope>NUCLEOTIDE SEQUENCE</scope>
    <source>
        <strain evidence="1">59MF3M-4</strain>
    </source>
</reference>
<evidence type="ECO:0000313" key="2">
    <source>
        <dbReference type="Proteomes" id="UP001147830"/>
    </source>
</evidence>
<sequence>MQTRKLNPLEFHETRTNPKRVEAGEPIVDFWEYVAAIPAEDFAFADCRAGNVTHVYRMDDKYEHVLINSQYQGVAMVIVVDLQSQSIYGHMLLDLNPAGTKEPDH</sequence>
<proteinExistence type="predicted"/>
<gene>
    <name evidence="1" type="ORF">NYR02_05555</name>
</gene>